<organism evidence="1">
    <name type="scientific">Octopus bimaculoides</name>
    <name type="common">California two-spotted octopus</name>
    <dbReference type="NCBI Taxonomy" id="37653"/>
    <lineage>
        <taxon>Eukaryota</taxon>
        <taxon>Metazoa</taxon>
        <taxon>Spiralia</taxon>
        <taxon>Lophotrochozoa</taxon>
        <taxon>Mollusca</taxon>
        <taxon>Cephalopoda</taxon>
        <taxon>Coleoidea</taxon>
        <taxon>Octopodiformes</taxon>
        <taxon>Octopoda</taxon>
        <taxon>Incirrata</taxon>
        <taxon>Octopodidae</taxon>
        <taxon>Octopus</taxon>
    </lineage>
</organism>
<dbReference type="AlphaFoldDB" id="A0A0L8FZS4"/>
<dbReference type="EMBL" id="KQ424999">
    <property type="protein sequence ID" value="KOF70163.1"/>
    <property type="molecule type" value="Genomic_DNA"/>
</dbReference>
<protein>
    <submittedName>
        <fullName evidence="1">Uncharacterized protein</fullName>
    </submittedName>
</protein>
<accession>A0A0L8FZS4</accession>
<reference evidence="1" key="1">
    <citation type="submission" date="2015-07" db="EMBL/GenBank/DDBJ databases">
        <title>MeaNS - Measles Nucleotide Surveillance Program.</title>
        <authorList>
            <person name="Tran T."/>
            <person name="Druce J."/>
        </authorList>
    </citation>
    <scope>NUCLEOTIDE SEQUENCE</scope>
    <source>
        <strain evidence="1">UCB-OBI-ISO-001</strain>
        <tissue evidence="1">Gonad</tissue>
    </source>
</reference>
<proteinExistence type="predicted"/>
<evidence type="ECO:0000313" key="1">
    <source>
        <dbReference type="EMBL" id="KOF70163.1"/>
    </source>
</evidence>
<sequence length="126" mass="13649">MRLSYKSDPVVVSCKEVTCANSSTMLKGGISPLAKTASWQVSVISVVLLITIEKYSRLCNTPPKLLLTSTTISSILHMTVLKDKLISENKSFFSGHITSTTFIIHSSKNSPLLNGFILSTIGLETS</sequence>
<name>A0A0L8FZS4_OCTBM</name>
<gene>
    <name evidence="1" type="ORF">OCBIM_22003382mg</name>
</gene>